<feature type="compositionally biased region" description="Low complexity" evidence="1">
    <location>
        <begin position="176"/>
        <end position="191"/>
    </location>
</feature>
<protein>
    <recommendedName>
        <fullName evidence="2">Calcineurin-like phosphoesterase domain-containing protein</fullName>
    </recommendedName>
</protein>
<dbReference type="GO" id="GO:0005737">
    <property type="term" value="C:cytoplasm"/>
    <property type="evidence" value="ECO:0007669"/>
    <property type="project" value="TreeGrafter"/>
</dbReference>
<gene>
    <name evidence="3" type="ORF">L201_002000</name>
</gene>
<dbReference type="GO" id="GO:0016791">
    <property type="term" value="F:phosphatase activity"/>
    <property type="evidence" value="ECO:0007669"/>
    <property type="project" value="TreeGrafter"/>
</dbReference>
<dbReference type="InterPro" id="IPR004843">
    <property type="entry name" value="Calcineurin-like_PHP"/>
</dbReference>
<evidence type="ECO:0000313" key="4">
    <source>
        <dbReference type="Proteomes" id="UP001355207"/>
    </source>
</evidence>
<proteinExistence type="predicted"/>
<dbReference type="SUPFAM" id="SSF56300">
    <property type="entry name" value="Metallo-dependent phosphatases"/>
    <property type="match status" value="1"/>
</dbReference>
<evidence type="ECO:0000256" key="1">
    <source>
        <dbReference type="SAM" id="MobiDB-lite"/>
    </source>
</evidence>
<dbReference type="GO" id="GO:0006798">
    <property type="term" value="P:polyphosphate catabolic process"/>
    <property type="evidence" value="ECO:0007669"/>
    <property type="project" value="TreeGrafter"/>
</dbReference>
<name>A0AAX4JQX1_9TREE</name>
<accession>A0AAX4JQX1</accession>
<organism evidence="3 4">
    <name type="scientific">Kwoniella dendrophila CBS 6074</name>
    <dbReference type="NCBI Taxonomy" id="1295534"/>
    <lineage>
        <taxon>Eukaryota</taxon>
        <taxon>Fungi</taxon>
        <taxon>Dikarya</taxon>
        <taxon>Basidiomycota</taxon>
        <taxon>Agaricomycotina</taxon>
        <taxon>Tremellomycetes</taxon>
        <taxon>Tremellales</taxon>
        <taxon>Cryptococcaceae</taxon>
        <taxon>Kwoniella</taxon>
    </lineage>
</organism>
<feature type="region of interest" description="Disordered" evidence="1">
    <location>
        <begin position="1"/>
        <end position="67"/>
    </location>
</feature>
<dbReference type="EMBL" id="CP144099">
    <property type="protein sequence ID" value="WWC87114.1"/>
    <property type="molecule type" value="Genomic_DNA"/>
</dbReference>
<feature type="compositionally biased region" description="Polar residues" evidence="1">
    <location>
        <begin position="506"/>
        <end position="515"/>
    </location>
</feature>
<evidence type="ECO:0000259" key="2">
    <source>
        <dbReference type="Pfam" id="PF00149"/>
    </source>
</evidence>
<reference evidence="3 4" key="1">
    <citation type="submission" date="2024-01" db="EMBL/GenBank/DDBJ databases">
        <title>Comparative genomics of Cryptococcus and Kwoniella reveals pathogenesis evolution and contrasting modes of karyotype evolution via chromosome fusion or intercentromeric recombination.</title>
        <authorList>
            <person name="Coelho M.A."/>
            <person name="David-Palma M."/>
            <person name="Shea T."/>
            <person name="Bowers K."/>
            <person name="McGinley-Smith S."/>
            <person name="Mohammad A.W."/>
            <person name="Gnirke A."/>
            <person name="Yurkov A.M."/>
            <person name="Nowrousian M."/>
            <person name="Sun S."/>
            <person name="Cuomo C.A."/>
            <person name="Heitman J."/>
        </authorList>
    </citation>
    <scope>NUCLEOTIDE SEQUENCE [LARGE SCALE GENOMIC DNA]</scope>
    <source>
        <strain evidence="3 4">CBS 6074</strain>
    </source>
</reference>
<feature type="compositionally biased region" description="Low complexity" evidence="1">
    <location>
        <begin position="41"/>
        <end position="56"/>
    </location>
</feature>
<dbReference type="AlphaFoldDB" id="A0AAX4JQX1"/>
<dbReference type="RefSeq" id="XP_066073877.1">
    <property type="nucleotide sequence ID" value="XM_066217780.1"/>
</dbReference>
<keyword evidence="4" id="KW-1185">Reference proteome</keyword>
<dbReference type="Pfam" id="PF00149">
    <property type="entry name" value="Metallophos"/>
    <property type="match status" value="1"/>
</dbReference>
<dbReference type="Gene3D" id="3.60.21.10">
    <property type="match status" value="1"/>
</dbReference>
<feature type="region of interest" description="Disordered" evidence="1">
    <location>
        <begin position="486"/>
        <end position="553"/>
    </location>
</feature>
<feature type="compositionally biased region" description="Low complexity" evidence="1">
    <location>
        <begin position="82"/>
        <end position="99"/>
    </location>
</feature>
<dbReference type="Proteomes" id="UP001355207">
    <property type="component" value="Chromosome 2"/>
</dbReference>
<dbReference type="InterPro" id="IPR029052">
    <property type="entry name" value="Metallo-depent_PP-like"/>
</dbReference>
<feature type="compositionally biased region" description="Basic and acidic residues" evidence="1">
    <location>
        <begin position="522"/>
        <end position="532"/>
    </location>
</feature>
<dbReference type="PANTHER" id="PTHR42850:SF4">
    <property type="entry name" value="ZINC-DEPENDENT ENDOPOLYPHOSPHATASE"/>
    <property type="match status" value="1"/>
</dbReference>
<evidence type="ECO:0000313" key="3">
    <source>
        <dbReference type="EMBL" id="WWC87114.1"/>
    </source>
</evidence>
<dbReference type="PANTHER" id="PTHR42850">
    <property type="entry name" value="METALLOPHOSPHOESTERASE"/>
    <property type="match status" value="1"/>
</dbReference>
<sequence>MSDPATSSAPPAYDPPITSTAKSPRRSSSPSGLPSPPTSPSPSRYSHSYSNSNYRPGLFARSPSKRPLLERSRTSLLDELLPTPTSSTFPSNSNSYFSSKQADSGSLSHVIRRAGSVAVITIFLLSITFMASTSTTSPVGMLKSGAASGLKQVFGVGNQAEIGSWISQDVSSSNTDTSINDSLSQVQDGTASGSGSGSGSDTDSDSEPLEQVKPGVDFDHYKMLKTLPPGTIDISSAGQRLIFIGDIHGSHDPLLRLMDKISYSPNTDRLIHVGDLIAKGSKNNELLWWMNERRILGVRGNHDQTVIQWRGWMEWAGGENWEEFIDNLNDEDDEGLVLEQLKKQNKDWPKGWKWKGEHWKIARNMPKRLYLYLLDLPLVLHLPSLHSIVVHAGLLPYDITKSDSDHQQPLIQFSNMTSSPEAGKEEIEMIRNSEEISLLFDIPQNSIPWNLLNIRSITKKNKVTKSNSKGKPWSILWNKQMKRCNGKGKWSSGSLGESSVEHESESNQNQDQSIENQEDVANIDKKSIEIRQKPGSPSTSSTTPSTEVDTQAGDLGCSPVTVIYGHAAGRGLDIKPFSKGLDTGCVYGRKLTVLVLGDLKGLKGESVRVGDHQGILVSENCGEGGT</sequence>
<dbReference type="GeneID" id="91092672"/>
<dbReference type="InterPro" id="IPR050126">
    <property type="entry name" value="Ap4A_hydrolase"/>
</dbReference>
<dbReference type="GO" id="GO:0000298">
    <property type="term" value="F:endopolyphosphatase activity"/>
    <property type="evidence" value="ECO:0007669"/>
    <property type="project" value="TreeGrafter"/>
</dbReference>
<feature type="region of interest" description="Disordered" evidence="1">
    <location>
        <begin position="176"/>
        <end position="212"/>
    </location>
</feature>
<feature type="domain" description="Calcineurin-like phosphoesterase" evidence="2">
    <location>
        <begin position="240"/>
        <end position="331"/>
    </location>
</feature>
<feature type="region of interest" description="Disordered" evidence="1">
    <location>
        <begin position="80"/>
        <end position="100"/>
    </location>
</feature>
<feature type="compositionally biased region" description="Low complexity" evidence="1">
    <location>
        <begin position="536"/>
        <end position="546"/>
    </location>
</feature>